<feature type="binding site" evidence="24">
    <location>
        <begin position="198"/>
        <end position="200"/>
    </location>
    <ligand>
        <name>ATP</name>
        <dbReference type="ChEBI" id="CHEBI:30616"/>
    </ligand>
</feature>
<keyword evidence="10 24" id="KW-0547">Nucleotide-binding</keyword>
<dbReference type="InterPro" id="IPR011127">
    <property type="entry name" value="Dala_Dala_lig_N"/>
</dbReference>
<feature type="binding site" evidence="24">
    <location>
        <begin position="335"/>
        <end position="336"/>
    </location>
    <ligand>
        <name>ATP</name>
        <dbReference type="ChEBI" id="CHEBI:30616"/>
    </ligand>
</feature>
<keyword evidence="14 22" id="KW-0573">Peptidoglycan synthesis</keyword>
<comment type="function">
    <text evidence="2 22">Cell wall formation.</text>
</comment>
<dbReference type="EMBL" id="SMZQ01000001">
    <property type="protein sequence ID" value="TDL41724.1"/>
    <property type="molecule type" value="Genomic_DNA"/>
</dbReference>
<evidence type="ECO:0000256" key="17">
    <source>
        <dbReference type="ARBA" id="ARBA00047614"/>
    </source>
</evidence>
<feature type="active site" evidence="23">
    <location>
        <position position="347"/>
    </location>
</feature>
<evidence type="ECO:0000313" key="28">
    <source>
        <dbReference type="EMBL" id="TDL41724.1"/>
    </source>
</evidence>
<evidence type="ECO:0000256" key="11">
    <source>
        <dbReference type="ARBA" id="ARBA00022840"/>
    </source>
</evidence>
<evidence type="ECO:0000256" key="13">
    <source>
        <dbReference type="ARBA" id="ARBA00022960"/>
    </source>
</evidence>
<evidence type="ECO:0000256" key="24">
    <source>
        <dbReference type="PIRSR" id="PIRSR039102-2"/>
    </source>
</evidence>
<feature type="active site" evidence="23">
    <location>
        <position position="206"/>
    </location>
</feature>
<protein>
    <recommendedName>
        <fullName evidence="19 22">D-alanine--D-alanine ligase</fullName>
        <ecNumber evidence="6 22">6.3.2.4</ecNumber>
    </recommendedName>
    <alternativeName>
        <fullName evidence="21 22">D-Ala-D-Ala ligase</fullName>
    </alternativeName>
    <alternativeName>
        <fullName evidence="20 22">D-alanylalanine synthetase</fullName>
    </alternativeName>
</protein>
<dbReference type="InterPro" id="IPR000291">
    <property type="entry name" value="D-Ala_lig_Van_CS"/>
</dbReference>
<proteinExistence type="inferred from homology"/>
<feature type="binding site" evidence="25">
    <location>
        <position position="323"/>
    </location>
    <ligand>
        <name>Mg(2+)</name>
        <dbReference type="ChEBI" id="CHEBI:18420"/>
        <label>1</label>
    </ligand>
</feature>
<dbReference type="AlphaFoldDB" id="A0A4R5YAI7"/>
<feature type="binding site" evidence="25">
    <location>
        <position position="336"/>
    </location>
    <ligand>
        <name>Mg(2+)</name>
        <dbReference type="ChEBI" id="CHEBI:18420"/>
        <label>2</label>
    </ligand>
</feature>
<keyword evidence="16 22" id="KW-0961">Cell wall biogenesis/degradation</keyword>
<evidence type="ECO:0000256" key="2">
    <source>
        <dbReference type="ARBA" id="ARBA00003921"/>
    </source>
</evidence>
<keyword evidence="12 25" id="KW-0460">Magnesium</keyword>
<keyword evidence="15 25" id="KW-0464">Manganese</keyword>
<dbReference type="GO" id="GO:0009252">
    <property type="term" value="P:peptidoglycan biosynthetic process"/>
    <property type="evidence" value="ECO:0007669"/>
    <property type="project" value="UniProtKB-UniRule"/>
</dbReference>
<keyword evidence="11 26" id="KW-0067">ATP-binding</keyword>
<feature type="binding site" evidence="25">
    <location>
        <position position="338"/>
    </location>
    <ligand>
        <name>Mg(2+)</name>
        <dbReference type="ChEBI" id="CHEBI:18420"/>
        <label>2</label>
    </ligand>
</feature>
<evidence type="ECO:0000256" key="10">
    <source>
        <dbReference type="ARBA" id="ARBA00022741"/>
    </source>
</evidence>
<dbReference type="GO" id="GO:0046872">
    <property type="term" value="F:metal ion binding"/>
    <property type="evidence" value="ECO:0007669"/>
    <property type="project" value="UniProtKB-KW"/>
</dbReference>
<dbReference type="FunFam" id="3.30.1490.20:FF:000007">
    <property type="entry name" value="D-alanine--D-alanine ligase"/>
    <property type="match status" value="1"/>
</dbReference>
<evidence type="ECO:0000256" key="6">
    <source>
        <dbReference type="ARBA" id="ARBA00012216"/>
    </source>
</evidence>
<comment type="pathway">
    <text evidence="18">Glycan biosynthesis.</text>
</comment>
<evidence type="ECO:0000256" key="15">
    <source>
        <dbReference type="ARBA" id="ARBA00023211"/>
    </source>
</evidence>
<evidence type="ECO:0000256" key="12">
    <source>
        <dbReference type="ARBA" id="ARBA00022842"/>
    </source>
</evidence>
<comment type="pathway">
    <text evidence="4 22">Cell wall biogenesis; peptidoglycan biosynthesis.</text>
</comment>
<comment type="cofactor">
    <cofactor evidence="25">
        <name>Mg(2+)</name>
        <dbReference type="ChEBI" id="CHEBI:18420"/>
    </cofactor>
    <cofactor evidence="25">
        <name>Mn(2+)</name>
        <dbReference type="ChEBI" id="CHEBI:29035"/>
    </cofactor>
    <text evidence="25">Binds 2 magnesium or manganese ions per subunit.</text>
</comment>
<dbReference type="RefSeq" id="WP_133346379.1">
    <property type="nucleotide sequence ID" value="NZ_SMZQ01000001.1"/>
</dbReference>
<dbReference type="HAMAP" id="MF_00047">
    <property type="entry name" value="Dala_Dala_lig"/>
    <property type="match status" value="1"/>
</dbReference>
<comment type="caution">
    <text evidence="28">The sequence shown here is derived from an EMBL/GenBank/DDBJ whole genome shotgun (WGS) entry which is preliminary data.</text>
</comment>
<feature type="binding site" evidence="25">
    <location>
        <position position="336"/>
    </location>
    <ligand>
        <name>Mg(2+)</name>
        <dbReference type="ChEBI" id="CHEBI:18420"/>
        <label>1</label>
    </ligand>
</feature>
<feature type="active site" evidence="23">
    <location>
        <position position="26"/>
    </location>
</feature>
<dbReference type="GO" id="GO:0005524">
    <property type="term" value="F:ATP binding"/>
    <property type="evidence" value="ECO:0007669"/>
    <property type="project" value="UniProtKB-UniRule"/>
</dbReference>
<evidence type="ECO:0000256" key="4">
    <source>
        <dbReference type="ARBA" id="ARBA00004752"/>
    </source>
</evidence>
<dbReference type="PROSITE" id="PS00844">
    <property type="entry name" value="DALA_DALA_LIGASE_2"/>
    <property type="match status" value="1"/>
</dbReference>
<dbReference type="PANTHER" id="PTHR23132">
    <property type="entry name" value="D-ALANINE--D-ALANINE LIGASE"/>
    <property type="match status" value="1"/>
</dbReference>
<evidence type="ECO:0000256" key="5">
    <source>
        <dbReference type="ARBA" id="ARBA00010871"/>
    </source>
</evidence>
<evidence type="ECO:0000256" key="26">
    <source>
        <dbReference type="PROSITE-ProRule" id="PRU00409"/>
    </source>
</evidence>
<dbReference type="Gene3D" id="3.30.1490.20">
    <property type="entry name" value="ATP-grasp fold, A domain"/>
    <property type="match status" value="1"/>
</dbReference>
<keyword evidence="7 22" id="KW-0963">Cytoplasm</keyword>
<feature type="binding site" evidence="24">
    <location>
        <position position="154"/>
    </location>
    <ligand>
        <name>ATP</name>
        <dbReference type="ChEBI" id="CHEBI:30616"/>
    </ligand>
</feature>
<dbReference type="InterPro" id="IPR011761">
    <property type="entry name" value="ATP-grasp"/>
</dbReference>
<evidence type="ECO:0000256" key="7">
    <source>
        <dbReference type="ARBA" id="ARBA00022490"/>
    </source>
</evidence>
<dbReference type="STRING" id="683150.G205_02738"/>
<evidence type="ECO:0000256" key="16">
    <source>
        <dbReference type="ARBA" id="ARBA00023316"/>
    </source>
</evidence>
<comment type="subcellular location">
    <subcellularLocation>
        <location evidence="3 22">Cytoplasm</location>
    </subcellularLocation>
</comment>
<dbReference type="FunFam" id="3.30.470.20:FF:000008">
    <property type="entry name" value="D-alanine--D-alanine ligase"/>
    <property type="match status" value="1"/>
</dbReference>
<evidence type="ECO:0000259" key="27">
    <source>
        <dbReference type="PROSITE" id="PS50975"/>
    </source>
</evidence>
<evidence type="ECO:0000256" key="25">
    <source>
        <dbReference type="PIRSR" id="PIRSR039102-3"/>
    </source>
</evidence>
<evidence type="ECO:0000256" key="19">
    <source>
        <dbReference type="ARBA" id="ARBA00068427"/>
    </source>
</evidence>
<dbReference type="Proteomes" id="UP000294621">
    <property type="component" value="Unassembled WGS sequence"/>
</dbReference>
<dbReference type="UniPathway" id="UPA00219"/>
<dbReference type="GO" id="GO:0008716">
    <property type="term" value="F:D-alanine-D-alanine ligase activity"/>
    <property type="evidence" value="ECO:0007669"/>
    <property type="project" value="UniProtKB-UniRule"/>
</dbReference>
<dbReference type="GO" id="GO:0008360">
    <property type="term" value="P:regulation of cell shape"/>
    <property type="evidence" value="ECO:0007669"/>
    <property type="project" value="UniProtKB-KW"/>
</dbReference>
<evidence type="ECO:0000256" key="1">
    <source>
        <dbReference type="ARBA" id="ARBA00001936"/>
    </source>
</evidence>
<keyword evidence="13 22" id="KW-0133">Cell shape</keyword>
<dbReference type="InterPro" id="IPR013815">
    <property type="entry name" value="ATP_grasp_subdomain_1"/>
</dbReference>
<dbReference type="PANTHER" id="PTHR23132:SF25">
    <property type="entry name" value="D-ALANINE--D-ALANINE LIGASE A"/>
    <property type="match status" value="1"/>
</dbReference>
<dbReference type="Gene3D" id="3.30.470.20">
    <property type="entry name" value="ATP-grasp fold, B domain"/>
    <property type="match status" value="1"/>
</dbReference>
<evidence type="ECO:0000256" key="23">
    <source>
        <dbReference type="PIRSR" id="PIRSR039102-1"/>
    </source>
</evidence>
<dbReference type="PIRSF" id="PIRSF039102">
    <property type="entry name" value="Ddl/VanB"/>
    <property type="match status" value="1"/>
</dbReference>
<keyword evidence="9 25" id="KW-0479">Metal-binding</keyword>
<dbReference type="PROSITE" id="PS50975">
    <property type="entry name" value="ATP_GRASP"/>
    <property type="match status" value="1"/>
</dbReference>
<dbReference type="NCBIfam" id="NF002528">
    <property type="entry name" value="PRK01966.1-4"/>
    <property type="match status" value="1"/>
</dbReference>
<feature type="domain" description="ATP-grasp" evidence="27">
    <location>
        <begin position="158"/>
        <end position="369"/>
    </location>
</feature>
<keyword evidence="8 22" id="KW-0436">Ligase</keyword>
<evidence type="ECO:0000256" key="14">
    <source>
        <dbReference type="ARBA" id="ARBA00022984"/>
    </source>
</evidence>
<evidence type="ECO:0000313" key="29">
    <source>
        <dbReference type="Proteomes" id="UP000294621"/>
    </source>
</evidence>
<dbReference type="NCBIfam" id="TIGR01205">
    <property type="entry name" value="D_ala_D_alaTIGR"/>
    <property type="match status" value="1"/>
</dbReference>
<dbReference type="OrthoDB" id="9813261at2"/>
<sequence>MSHDNLTAGKPAKPRVAVLFGGRSSEHAVSCVTAAGVLGAINKDKYEVIPIGIAKSGQWVLASADTAQWSLSSSSLPEVVPSAETVTLAEIGGEHQLIVAAPNEVPKELGTVDVVFPLLHGPFGEDGTIQGLLELSDTRYVGAGVLASAVGMDKHFMKVVFEAAGLQVGPYIAVTDRQWRKDPEAVRKQVDRLGFPVFVKPARAGSSMGISKVDSMEHLDAAIEEARRHDLKLVIEAGIAGREIECAVLEGRGTDAPRTSMPGEISVAGGGHEFYDFEAKYVEDNAAALSCPADMPEEAIARVRELAAAAFDAVGAEGLSRVDFFYTPEGELVINEINTMPGFTPKSMYPQMWAASGLSYPDLIDELIYLALNRRTGLR</sequence>
<evidence type="ECO:0000256" key="9">
    <source>
        <dbReference type="ARBA" id="ARBA00022723"/>
    </source>
</evidence>
<dbReference type="GO" id="GO:0071555">
    <property type="term" value="P:cell wall organization"/>
    <property type="evidence" value="ECO:0007669"/>
    <property type="project" value="UniProtKB-KW"/>
</dbReference>
<comment type="catalytic activity">
    <reaction evidence="17 22">
        <text>2 D-alanine + ATP = D-alanyl-D-alanine + ADP + phosphate + H(+)</text>
        <dbReference type="Rhea" id="RHEA:11224"/>
        <dbReference type="ChEBI" id="CHEBI:15378"/>
        <dbReference type="ChEBI" id="CHEBI:30616"/>
        <dbReference type="ChEBI" id="CHEBI:43474"/>
        <dbReference type="ChEBI" id="CHEBI:57416"/>
        <dbReference type="ChEBI" id="CHEBI:57822"/>
        <dbReference type="ChEBI" id="CHEBI:456216"/>
        <dbReference type="EC" id="6.3.2.4"/>
    </reaction>
</comment>
<evidence type="ECO:0000256" key="8">
    <source>
        <dbReference type="ARBA" id="ARBA00022598"/>
    </source>
</evidence>
<dbReference type="InterPro" id="IPR011095">
    <property type="entry name" value="Dala_Dala_lig_C"/>
</dbReference>
<evidence type="ECO:0000256" key="20">
    <source>
        <dbReference type="ARBA" id="ARBA00076288"/>
    </source>
</evidence>
<name>A0A4R5YAI7_9MICC</name>
<organism evidence="28 29">
    <name type="scientific">Arthrobacter nitrophenolicus</name>
    <dbReference type="NCBI Taxonomy" id="683150"/>
    <lineage>
        <taxon>Bacteria</taxon>
        <taxon>Bacillati</taxon>
        <taxon>Actinomycetota</taxon>
        <taxon>Actinomycetes</taxon>
        <taxon>Micrococcales</taxon>
        <taxon>Micrococcaceae</taxon>
        <taxon>Arthrobacter</taxon>
    </lineage>
</organism>
<feature type="binding site" evidence="24">
    <location>
        <begin position="206"/>
        <end position="207"/>
    </location>
    <ligand>
        <name>ATP</name>
        <dbReference type="ChEBI" id="CHEBI:30616"/>
    </ligand>
</feature>
<feature type="binding site" evidence="24">
    <location>
        <begin position="236"/>
        <end position="243"/>
    </location>
    <ligand>
        <name>ATP</name>
        <dbReference type="ChEBI" id="CHEBI:30616"/>
    </ligand>
</feature>
<dbReference type="InterPro" id="IPR005905">
    <property type="entry name" value="D_ala_D_ala"/>
</dbReference>
<dbReference type="Pfam" id="PF01820">
    <property type="entry name" value="Dala_Dala_lig_N"/>
    <property type="match status" value="1"/>
</dbReference>
<dbReference type="PROSITE" id="PS00843">
    <property type="entry name" value="DALA_DALA_LIGASE_1"/>
    <property type="match status" value="1"/>
</dbReference>
<dbReference type="SUPFAM" id="SSF52440">
    <property type="entry name" value="PreATP-grasp domain"/>
    <property type="match status" value="1"/>
</dbReference>
<gene>
    <name evidence="22" type="primary">ddl</name>
    <name evidence="28" type="ORF">E2R57_03520</name>
</gene>
<accession>A0A4R5YAI7</accession>
<evidence type="ECO:0000256" key="18">
    <source>
        <dbReference type="ARBA" id="ARBA00060592"/>
    </source>
</evidence>
<dbReference type="GO" id="GO:0005829">
    <property type="term" value="C:cytosol"/>
    <property type="evidence" value="ECO:0007669"/>
    <property type="project" value="TreeGrafter"/>
</dbReference>
<comment type="cofactor">
    <cofactor evidence="1">
        <name>Mn(2+)</name>
        <dbReference type="ChEBI" id="CHEBI:29035"/>
    </cofactor>
</comment>
<evidence type="ECO:0000256" key="22">
    <source>
        <dbReference type="HAMAP-Rule" id="MF_00047"/>
    </source>
</evidence>
<comment type="similarity">
    <text evidence="5 22">Belongs to the D-alanine--D-alanine ligase family.</text>
</comment>
<dbReference type="SUPFAM" id="SSF56059">
    <property type="entry name" value="Glutathione synthetase ATP-binding domain-like"/>
    <property type="match status" value="1"/>
</dbReference>
<dbReference type="InterPro" id="IPR016185">
    <property type="entry name" value="PreATP-grasp_dom_sf"/>
</dbReference>
<dbReference type="Pfam" id="PF07478">
    <property type="entry name" value="Dala_Dala_lig_C"/>
    <property type="match status" value="1"/>
</dbReference>
<dbReference type="Gene3D" id="3.40.50.20">
    <property type="match status" value="1"/>
</dbReference>
<evidence type="ECO:0000256" key="21">
    <source>
        <dbReference type="ARBA" id="ARBA00077154"/>
    </source>
</evidence>
<evidence type="ECO:0000256" key="3">
    <source>
        <dbReference type="ARBA" id="ARBA00004496"/>
    </source>
</evidence>
<dbReference type="EC" id="6.3.2.4" evidence="6 22"/>
<reference evidence="28 29" key="1">
    <citation type="submission" date="2019-03" db="EMBL/GenBank/DDBJ databases">
        <title>Genome Sequencing and Assembly of Various Microbes Isolated from Partially Reclaimed Soil and Acid Mine Drainage (AMD) Site.</title>
        <authorList>
            <person name="Steinbock B."/>
            <person name="Bechtold R."/>
            <person name="Sevigny J.L."/>
            <person name="Thomas D."/>
            <person name="Cuthill L.R."/>
            <person name="Aveiro Johannsen E.J."/>
            <person name="Thomas K."/>
            <person name="Ghosh A."/>
        </authorList>
    </citation>
    <scope>NUCLEOTIDE SEQUENCE [LARGE SCALE GENOMIC DNA]</scope>
    <source>
        <strain evidence="28 29">S-A1</strain>
    </source>
</reference>